<reference evidence="2 3" key="1">
    <citation type="submission" date="2024-10" db="EMBL/GenBank/DDBJ databases">
        <authorList>
            <person name="Kim D."/>
        </authorList>
    </citation>
    <scope>NUCLEOTIDE SEQUENCE [LARGE SCALE GENOMIC DNA]</scope>
    <source>
        <strain evidence="2">BH-2024</strain>
    </source>
</reference>
<dbReference type="Gene3D" id="3.30.710.10">
    <property type="entry name" value="Potassium Channel Kv1.1, Chain A"/>
    <property type="match status" value="1"/>
</dbReference>
<dbReference type="InterPro" id="IPR000210">
    <property type="entry name" value="BTB/POZ_dom"/>
</dbReference>
<dbReference type="EMBL" id="JBICBT010000427">
    <property type="protein sequence ID" value="KAL3114059.1"/>
    <property type="molecule type" value="Genomic_DNA"/>
</dbReference>
<dbReference type="Pfam" id="PF00651">
    <property type="entry name" value="BTB"/>
    <property type="match status" value="1"/>
</dbReference>
<accession>A0ABD2LFT7</accession>
<name>A0ABD2LFT7_9BILA</name>
<keyword evidence="3" id="KW-1185">Reference proteome</keyword>
<evidence type="ECO:0000313" key="2">
    <source>
        <dbReference type="EMBL" id="KAL3114059.1"/>
    </source>
</evidence>
<sequence>MSIFDEFIVVDEKAFTNLMIEKGNTCQLHINCLGCANGRTKNVTKFSDLTQFAALEFQIQNANCALEVKDIGNASESDVPLAQIIVWRWNLRGAQTVKNVRKNRQTLNIGGTLIFHQFYASSSIVIRILKKRQKEGPNPTPSFLGSPADDDLTVQIGDKKLTVSAHWLMSVSPVVQRMLSVEMREKQQRLITLNDLGVDMEQFKDFVEAISPVALQCPILPNPTNVLVLLKLADFFQVDWLKRRCETQLANCVEIPLIDRFLLIEQFRLTNLKNYFLHLNSVDKLRTFFKSNRKKLSSNVFASKELLAEFGISQ</sequence>
<dbReference type="CDD" id="cd18186">
    <property type="entry name" value="BTB_POZ_ZBTB_KLHL-like"/>
    <property type="match status" value="1"/>
</dbReference>
<feature type="domain" description="BTB" evidence="1">
    <location>
        <begin position="150"/>
        <end position="253"/>
    </location>
</feature>
<evidence type="ECO:0000259" key="1">
    <source>
        <dbReference type="SMART" id="SM00225"/>
    </source>
</evidence>
<dbReference type="Proteomes" id="UP001620626">
    <property type="component" value="Unassembled WGS sequence"/>
</dbReference>
<proteinExistence type="predicted"/>
<dbReference type="AlphaFoldDB" id="A0ABD2LFT7"/>
<evidence type="ECO:0000313" key="3">
    <source>
        <dbReference type="Proteomes" id="UP001620626"/>
    </source>
</evidence>
<comment type="caution">
    <text evidence="2">The sequence shown here is derived from an EMBL/GenBank/DDBJ whole genome shotgun (WGS) entry which is preliminary data.</text>
</comment>
<dbReference type="SUPFAM" id="SSF54695">
    <property type="entry name" value="POZ domain"/>
    <property type="match status" value="1"/>
</dbReference>
<dbReference type="PANTHER" id="PTHR22744">
    <property type="entry name" value="HELIX LOOP HELIX PROTEIN 21-RELATED"/>
    <property type="match status" value="1"/>
</dbReference>
<dbReference type="PANTHER" id="PTHR22744:SF14">
    <property type="entry name" value="BTB DOMAIN-CONTAINING PROTEIN-RELATED"/>
    <property type="match status" value="1"/>
</dbReference>
<organism evidence="2 3">
    <name type="scientific">Heterodera trifolii</name>
    <dbReference type="NCBI Taxonomy" id="157864"/>
    <lineage>
        <taxon>Eukaryota</taxon>
        <taxon>Metazoa</taxon>
        <taxon>Ecdysozoa</taxon>
        <taxon>Nematoda</taxon>
        <taxon>Chromadorea</taxon>
        <taxon>Rhabditida</taxon>
        <taxon>Tylenchina</taxon>
        <taxon>Tylenchomorpha</taxon>
        <taxon>Tylenchoidea</taxon>
        <taxon>Heteroderidae</taxon>
        <taxon>Heteroderinae</taxon>
        <taxon>Heterodera</taxon>
    </lineage>
</organism>
<protein>
    <recommendedName>
        <fullName evidence="1">BTB domain-containing protein</fullName>
    </recommendedName>
</protein>
<gene>
    <name evidence="2" type="ORF">niasHT_014962</name>
</gene>
<dbReference type="InterPro" id="IPR011333">
    <property type="entry name" value="SKP1/BTB/POZ_sf"/>
</dbReference>
<dbReference type="SMART" id="SM00225">
    <property type="entry name" value="BTB"/>
    <property type="match status" value="1"/>
</dbReference>